<evidence type="ECO:0000256" key="1">
    <source>
        <dbReference type="ARBA" id="ARBA00001974"/>
    </source>
</evidence>
<dbReference type="InterPro" id="IPR050415">
    <property type="entry name" value="MRET"/>
</dbReference>
<keyword evidence="7" id="KW-0408">Iron</keyword>
<keyword evidence="12" id="KW-1185">Reference proteome</keyword>
<dbReference type="GO" id="GO:0016491">
    <property type="term" value="F:oxidoreductase activity"/>
    <property type="evidence" value="ECO:0007669"/>
    <property type="project" value="UniProtKB-KW"/>
</dbReference>
<dbReference type="FunCoup" id="A0A7X0MZV3">
    <property type="interactions" value="459"/>
</dbReference>
<dbReference type="Gene3D" id="2.40.30.10">
    <property type="entry name" value="Translation factors"/>
    <property type="match status" value="1"/>
</dbReference>
<evidence type="ECO:0000259" key="10">
    <source>
        <dbReference type="PROSITE" id="PS51384"/>
    </source>
</evidence>
<dbReference type="PANTHER" id="PTHR47354">
    <property type="entry name" value="NADH OXIDOREDUCTASE HCR"/>
    <property type="match status" value="1"/>
</dbReference>
<protein>
    <submittedName>
        <fullName evidence="11">Ring-1,2-phenylacetyl-CoA epoxidase subunit PaaE</fullName>
    </submittedName>
</protein>
<dbReference type="GO" id="GO:0010124">
    <property type="term" value="P:phenylacetate catabolic process"/>
    <property type="evidence" value="ECO:0007669"/>
    <property type="project" value="InterPro"/>
</dbReference>
<keyword evidence="6" id="KW-0560">Oxidoreductase</keyword>
<dbReference type="GO" id="GO:0050660">
    <property type="term" value="F:flavin adenine dinucleotide binding"/>
    <property type="evidence" value="ECO:0007669"/>
    <property type="project" value="TreeGrafter"/>
</dbReference>
<evidence type="ECO:0000256" key="3">
    <source>
        <dbReference type="ARBA" id="ARBA00022714"/>
    </source>
</evidence>
<sequence length="359" mass="39393">MTDHHFHDLTVAKIQQETSDAVSIVFDVPGELQDLYLGFTQGQHLVMKADIEGQEIRRNYSICSGVNDGELRVGIKKIDGGLFSTFANDELKEGDKLAVMPPEGSFNTPLDPSARKHYLGFAAGSGITPILSILKSTLETEPDSVFTLVYGNKNVANMMFRETILGIKNRYPERFQLLNVLSREEQESEILNGRIDAEKVNMLADKVLDVASVNEAYICGPQDMTEAIRDTLQARGMDKKNIHFELFGVAPTAAKKVAVNPEDAGPVRQVSVIVDGMQTNLEVAEGGVNILDAAMEAGADLPFACKGGVCCTCRAKVVEGEVKMDVNYALEDWEVEEGFVLTCQCHPITEKVVIDFDEK</sequence>
<dbReference type="InterPro" id="IPR039261">
    <property type="entry name" value="FNR_nucleotide-bd"/>
</dbReference>
<dbReference type="SUPFAM" id="SSF54292">
    <property type="entry name" value="2Fe-2S ferredoxin-like"/>
    <property type="match status" value="1"/>
</dbReference>
<dbReference type="GO" id="GO:0046872">
    <property type="term" value="F:metal ion binding"/>
    <property type="evidence" value="ECO:0007669"/>
    <property type="project" value="UniProtKB-KW"/>
</dbReference>
<proteinExistence type="predicted"/>
<evidence type="ECO:0000259" key="9">
    <source>
        <dbReference type="PROSITE" id="PS51085"/>
    </source>
</evidence>
<dbReference type="InterPro" id="IPR017938">
    <property type="entry name" value="Riboflavin_synthase-like_b-brl"/>
</dbReference>
<dbReference type="Pfam" id="PF00111">
    <property type="entry name" value="Fer2"/>
    <property type="match status" value="1"/>
</dbReference>
<dbReference type="NCBIfam" id="TIGR02160">
    <property type="entry name" value="PA_CoA_Oxy5"/>
    <property type="match status" value="1"/>
</dbReference>
<accession>A0A7X0MZV3</accession>
<evidence type="ECO:0000313" key="11">
    <source>
        <dbReference type="EMBL" id="MBB6523562.1"/>
    </source>
</evidence>
<evidence type="ECO:0000256" key="7">
    <source>
        <dbReference type="ARBA" id="ARBA00023004"/>
    </source>
</evidence>
<dbReference type="CDD" id="cd06214">
    <property type="entry name" value="PA_degradation_oxidoreductase_like"/>
    <property type="match status" value="1"/>
</dbReference>
<dbReference type="InterPro" id="IPR001041">
    <property type="entry name" value="2Fe-2S_ferredoxin-type"/>
</dbReference>
<keyword evidence="4" id="KW-0479">Metal-binding</keyword>
<dbReference type="PROSITE" id="PS51384">
    <property type="entry name" value="FAD_FR"/>
    <property type="match status" value="1"/>
</dbReference>
<dbReference type="InterPro" id="IPR011884">
    <property type="entry name" value="PaaE"/>
</dbReference>
<keyword evidence="3" id="KW-0001">2Fe-2S</keyword>
<dbReference type="SUPFAM" id="SSF52343">
    <property type="entry name" value="Ferredoxin reductase-like, C-terminal NADP-linked domain"/>
    <property type="match status" value="1"/>
</dbReference>
<keyword evidence="2" id="KW-0285">Flavoprotein</keyword>
<reference evidence="11 12" key="1">
    <citation type="submission" date="2020-08" db="EMBL/GenBank/DDBJ databases">
        <title>Genomic Encyclopedia of Type Strains, Phase IV (KMG-IV): sequencing the most valuable type-strain genomes for metagenomic binning, comparative biology and taxonomic classification.</title>
        <authorList>
            <person name="Goeker M."/>
        </authorList>
    </citation>
    <scope>NUCLEOTIDE SEQUENCE [LARGE SCALE GENOMIC DNA]</scope>
    <source>
        <strain evidence="11 12">DSM 22368</strain>
    </source>
</reference>
<evidence type="ECO:0000256" key="2">
    <source>
        <dbReference type="ARBA" id="ARBA00022630"/>
    </source>
</evidence>
<dbReference type="PANTHER" id="PTHR47354:SF8">
    <property type="entry name" value="1,2-PHENYLACETYL-COA EPOXIDASE, SUBUNIT E"/>
    <property type="match status" value="1"/>
</dbReference>
<dbReference type="PROSITE" id="PS51085">
    <property type="entry name" value="2FE2S_FER_2"/>
    <property type="match status" value="1"/>
</dbReference>
<keyword evidence="8" id="KW-0411">Iron-sulfur</keyword>
<organism evidence="11 12">
    <name type="scientific">Pseudoteredinibacter isoporae</name>
    <dbReference type="NCBI Taxonomy" id="570281"/>
    <lineage>
        <taxon>Bacteria</taxon>
        <taxon>Pseudomonadati</taxon>
        <taxon>Pseudomonadota</taxon>
        <taxon>Gammaproteobacteria</taxon>
        <taxon>Cellvibrionales</taxon>
        <taxon>Cellvibrionaceae</taxon>
        <taxon>Pseudoteredinibacter</taxon>
    </lineage>
</organism>
<dbReference type="Gene3D" id="3.40.50.80">
    <property type="entry name" value="Nucleotide-binding domain of ferredoxin-NADP reductase (FNR) module"/>
    <property type="match status" value="1"/>
</dbReference>
<keyword evidence="5" id="KW-0274">FAD</keyword>
<dbReference type="EMBL" id="JACHHT010000004">
    <property type="protein sequence ID" value="MBB6523562.1"/>
    <property type="molecule type" value="Genomic_DNA"/>
</dbReference>
<gene>
    <name evidence="11" type="ORF">HNR48_003876</name>
</gene>
<evidence type="ECO:0000256" key="4">
    <source>
        <dbReference type="ARBA" id="ARBA00022723"/>
    </source>
</evidence>
<dbReference type="InterPro" id="IPR012675">
    <property type="entry name" value="Beta-grasp_dom_sf"/>
</dbReference>
<dbReference type="InterPro" id="IPR001433">
    <property type="entry name" value="OxRdtase_FAD/NAD-bd"/>
</dbReference>
<comment type="caution">
    <text evidence="11">The sequence shown here is derived from an EMBL/GenBank/DDBJ whole genome shotgun (WGS) entry which is preliminary data.</text>
</comment>
<evidence type="ECO:0000256" key="6">
    <source>
        <dbReference type="ARBA" id="ARBA00023002"/>
    </source>
</evidence>
<name>A0A7X0MZV3_9GAMM</name>
<dbReference type="AlphaFoldDB" id="A0A7X0MZV3"/>
<evidence type="ECO:0000256" key="5">
    <source>
        <dbReference type="ARBA" id="ARBA00022827"/>
    </source>
</evidence>
<feature type="domain" description="2Fe-2S ferredoxin-type" evidence="9">
    <location>
        <begin position="268"/>
        <end position="359"/>
    </location>
</feature>
<dbReference type="PRINTS" id="PR00406">
    <property type="entry name" value="CYTB5RDTASE"/>
</dbReference>
<dbReference type="InterPro" id="IPR017927">
    <property type="entry name" value="FAD-bd_FR_type"/>
</dbReference>
<dbReference type="Proteomes" id="UP000528457">
    <property type="component" value="Unassembled WGS sequence"/>
</dbReference>
<dbReference type="SUPFAM" id="SSF63380">
    <property type="entry name" value="Riboflavin synthase domain-like"/>
    <property type="match status" value="1"/>
</dbReference>
<dbReference type="Gene3D" id="3.10.20.30">
    <property type="match status" value="1"/>
</dbReference>
<dbReference type="Pfam" id="PF00175">
    <property type="entry name" value="NAD_binding_1"/>
    <property type="match status" value="1"/>
</dbReference>
<dbReference type="InterPro" id="IPR008333">
    <property type="entry name" value="Cbr1-like_FAD-bd_dom"/>
</dbReference>
<dbReference type="GO" id="GO:0051537">
    <property type="term" value="F:2 iron, 2 sulfur cluster binding"/>
    <property type="evidence" value="ECO:0007669"/>
    <property type="project" value="UniProtKB-KW"/>
</dbReference>
<dbReference type="RefSeq" id="WP_166843423.1">
    <property type="nucleotide sequence ID" value="NZ_JAAONY010000004.1"/>
</dbReference>
<dbReference type="InterPro" id="IPR036010">
    <property type="entry name" value="2Fe-2S_ferredoxin-like_sf"/>
</dbReference>
<dbReference type="CDD" id="cd00207">
    <property type="entry name" value="fer2"/>
    <property type="match status" value="1"/>
</dbReference>
<feature type="domain" description="FAD-binding FR-type" evidence="10">
    <location>
        <begin position="4"/>
        <end position="109"/>
    </location>
</feature>
<comment type="cofactor">
    <cofactor evidence="1">
        <name>FAD</name>
        <dbReference type="ChEBI" id="CHEBI:57692"/>
    </cofactor>
</comment>
<evidence type="ECO:0000313" key="12">
    <source>
        <dbReference type="Proteomes" id="UP000528457"/>
    </source>
</evidence>
<dbReference type="InParanoid" id="A0A7X0MZV3"/>
<dbReference type="Pfam" id="PF00970">
    <property type="entry name" value="FAD_binding_6"/>
    <property type="match status" value="1"/>
</dbReference>
<evidence type="ECO:0000256" key="8">
    <source>
        <dbReference type="ARBA" id="ARBA00023014"/>
    </source>
</evidence>